<dbReference type="SMART" id="SM00408">
    <property type="entry name" value="IGc2"/>
    <property type="match status" value="1"/>
</dbReference>
<dbReference type="CDD" id="cd00096">
    <property type="entry name" value="Ig"/>
    <property type="match status" value="1"/>
</dbReference>
<dbReference type="Proteomes" id="UP001292094">
    <property type="component" value="Unassembled WGS sequence"/>
</dbReference>
<protein>
    <recommendedName>
        <fullName evidence="2">Ig-like domain-containing protein</fullName>
    </recommendedName>
</protein>
<dbReference type="PANTHER" id="PTHR23279:SF36">
    <property type="entry name" value="DEFECTIVE PROBOSCIS EXTENSION RESPONSE 9, ISOFORM A"/>
    <property type="match status" value="1"/>
</dbReference>
<dbReference type="PANTHER" id="PTHR23279">
    <property type="entry name" value="DEFECTIVE PROBOSCIS EXTENSION RESPONSE DPR -RELATED"/>
    <property type="match status" value="1"/>
</dbReference>
<dbReference type="GO" id="GO:0032589">
    <property type="term" value="C:neuron projection membrane"/>
    <property type="evidence" value="ECO:0007669"/>
    <property type="project" value="TreeGrafter"/>
</dbReference>
<dbReference type="InterPro" id="IPR007110">
    <property type="entry name" value="Ig-like_dom"/>
</dbReference>
<dbReference type="SUPFAM" id="SSF48726">
    <property type="entry name" value="Immunoglobulin"/>
    <property type="match status" value="1"/>
</dbReference>
<comment type="caution">
    <text evidence="3">The sequence shown here is derived from an EMBL/GenBank/DDBJ whole genome shotgun (WGS) entry which is preliminary data.</text>
</comment>
<accession>A0AAE1U2D9</accession>
<evidence type="ECO:0000313" key="4">
    <source>
        <dbReference type="Proteomes" id="UP001292094"/>
    </source>
</evidence>
<dbReference type="GO" id="GO:0050808">
    <property type="term" value="P:synapse organization"/>
    <property type="evidence" value="ECO:0007669"/>
    <property type="project" value="TreeGrafter"/>
</dbReference>
<gene>
    <name evidence="3" type="ORF">Pmani_022182</name>
</gene>
<feature type="compositionally biased region" description="Basic and acidic residues" evidence="1">
    <location>
        <begin position="20"/>
        <end position="35"/>
    </location>
</feature>
<dbReference type="InterPro" id="IPR013783">
    <property type="entry name" value="Ig-like_fold"/>
</dbReference>
<dbReference type="Pfam" id="PF13927">
    <property type="entry name" value="Ig_3"/>
    <property type="match status" value="1"/>
</dbReference>
<evidence type="ECO:0000313" key="3">
    <source>
        <dbReference type="EMBL" id="KAK4305961.1"/>
    </source>
</evidence>
<dbReference type="Gene3D" id="2.60.40.10">
    <property type="entry name" value="Immunoglobulins"/>
    <property type="match status" value="1"/>
</dbReference>
<dbReference type="InterPro" id="IPR036179">
    <property type="entry name" value="Ig-like_dom_sf"/>
</dbReference>
<feature type="compositionally biased region" description="Basic and acidic residues" evidence="1">
    <location>
        <begin position="61"/>
        <end position="97"/>
    </location>
</feature>
<sequence length="195" mass="22269">MGNGGRGREKWMEKEYRVGNGGRSREKWVEEKEYRVGNGGRSRKKWVEEKEYRVGNGVGRGSEEERREKVERERRGKEGEDESVLERQLQESTHSDQGYKTRILGSVERILQAGSSVWLVCVVMGWPPPPAVLWYHRKSLLHPHQHAHRLSVQVEEEGGGSSTSKLHLHSVTIQDSGNYSCLPVGRFTCFGHLTC</sequence>
<dbReference type="AlphaFoldDB" id="A0AAE1U2D9"/>
<evidence type="ECO:0000256" key="1">
    <source>
        <dbReference type="SAM" id="MobiDB-lite"/>
    </source>
</evidence>
<feature type="domain" description="Ig-like" evidence="2">
    <location>
        <begin position="114"/>
        <end position="181"/>
    </location>
</feature>
<dbReference type="EMBL" id="JAWZYT010002206">
    <property type="protein sequence ID" value="KAK4305961.1"/>
    <property type="molecule type" value="Genomic_DNA"/>
</dbReference>
<keyword evidence="4" id="KW-1185">Reference proteome</keyword>
<name>A0AAE1U2D9_9EUCA</name>
<evidence type="ECO:0000259" key="2">
    <source>
        <dbReference type="PROSITE" id="PS50835"/>
    </source>
</evidence>
<dbReference type="InterPro" id="IPR037448">
    <property type="entry name" value="Zig-8"/>
</dbReference>
<feature type="region of interest" description="Disordered" evidence="1">
    <location>
        <begin position="20"/>
        <end position="97"/>
    </location>
</feature>
<dbReference type="InterPro" id="IPR003598">
    <property type="entry name" value="Ig_sub2"/>
</dbReference>
<proteinExistence type="predicted"/>
<reference evidence="3" key="1">
    <citation type="submission" date="2023-11" db="EMBL/GenBank/DDBJ databases">
        <title>Genome assemblies of two species of porcelain crab, Petrolisthes cinctipes and Petrolisthes manimaculis (Anomura: Porcellanidae).</title>
        <authorList>
            <person name="Angst P."/>
        </authorList>
    </citation>
    <scope>NUCLEOTIDE SEQUENCE</scope>
    <source>
        <strain evidence="3">PB745_02</strain>
        <tissue evidence="3">Gill</tissue>
    </source>
</reference>
<organism evidence="3 4">
    <name type="scientific">Petrolisthes manimaculis</name>
    <dbReference type="NCBI Taxonomy" id="1843537"/>
    <lineage>
        <taxon>Eukaryota</taxon>
        <taxon>Metazoa</taxon>
        <taxon>Ecdysozoa</taxon>
        <taxon>Arthropoda</taxon>
        <taxon>Crustacea</taxon>
        <taxon>Multicrustacea</taxon>
        <taxon>Malacostraca</taxon>
        <taxon>Eumalacostraca</taxon>
        <taxon>Eucarida</taxon>
        <taxon>Decapoda</taxon>
        <taxon>Pleocyemata</taxon>
        <taxon>Anomura</taxon>
        <taxon>Galatheoidea</taxon>
        <taxon>Porcellanidae</taxon>
        <taxon>Petrolisthes</taxon>
    </lineage>
</organism>
<dbReference type="PROSITE" id="PS50835">
    <property type="entry name" value="IG_LIKE"/>
    <property type="match status" value="1"/>
</dbReference>